<dbReference type="Proteomes" id="UP000198640">
    <property type="component" value="Unassembled WGS sequence"/>
</dbReference>
<keyword evidence="4" id="KW-1185">Reference proteome</keyword>
<dbReference type="Gene3D" id="3.90.190.10">
    <property type="entry name" value="Protein tyrosine phosphatase superfamily"/>
    <property type="match status" value="1"/>
</dbReference>
<keyword evidence="1" id="KW-0732">Signal</keyword>
<protein>
    <submittedName>
        <fullName evidence="3">TIGR01244 family protein</fullName>
    </submittedName>
</protein>
<evidence type="ECO:0000259" key="2">
    <source>
        <dbReference type="Pfam" id="PF04273"/>
    </source>
</evidence>
<dbReference type="InterPro" id="IPR005939">
    <property type="entry name" value="BLH_phosphatase-like"/>
</dbReference>
<dbReference type="EMBL" id="FNOY01000022">
    <property type="protein sequence ID" value="SDY18835.1"/>
    <property type="molecule type" value="Genomic_DNA"/>
</dbReference>
<name>A0A1H3HUC6_9PROT</name>
<organism evidence="3 4">
    <name type="scientific">Nitrosomonas halophila</name>
    <dbReference type="NCBI Taxonomy" id="44576"/>
    <lineage>
        <taxon>Bacteria</taxon>
        <taxon>Pseudomonadati</taxon>
        <taxon>Pseudomonadota</taxon>
        <taxon>Betaproteobacteria</taxon>
        <taxon>Nitrosomonadales</taxon>
        <taxon>Nitrosomonadaceae</taxon>
        <taxon>Nitrosomonas</taxon>
    </lineage>
</organism>
<dbReference type="STRING" id="44576.SAMN05421881_10226"/>
<dbReference type="InterPro" id="IPR029021">
    <property type="entry name" value="Prot-tyrosine_phosphatase-like"/>
</dbReference>
<accession>A0A1H3HUC6</accession>
<evidence type="ECO:0000313" key="4">
    <source>
        <dbReference type="Proteomes" id="UP000198640"/>
    </source>
</evidence>
<sequence>MITLRQSAIVLLMVLAGTANAKDKVPYATQVNDLMRYQRVTPEIATSGALTNDSIKELAKHSFRTVIDLRPEVENTQKEKLAVEAENMLYVNIPVTNDGIDDAQLAAFKQAIAQASPPILLHCATGNKAGAMWASYRLSEGISPGIALKEGRASGMNLGFEQKIKQKWCTEPASC</sequence>
<dbReference type="SUPFAM" id="SSF52799">
    <property type="entry name" value="(Phosphotyrosine protein) phosphatases II"/>
    <property type="match status" value="1"/>
</dbReference>
<gene>
    <name evidence="3" type="ORF">SAMN05421881_10226</name>
</gene>
<dbReference type="Pfam" id="PF04273">
    <property type="entry name" value="BLH_phosphatase"/>
    <property type="match status" value="1"/>
</dbReference>
<dbReference type="AlphaFoldDB" id="A0A1H3HUC6"/>
<feature type="signal peptide" evidence="1">
    <location>
        <begin position="1"/>
        <end position="21"/>
    </location>
</feature>
<proteinExistence type="predicted"/>
<evidence type="ECO:0000256" key="1">
    <source>
        <dbReference type="SAM" id="SignalP"/>
    </source>
</evidence>
<reference evidence="3 4" key="1">
    <citation type="submission" date="2016-10" db="EMBL/GenBank/DDBJ databases">
        <authorList>
            <person name="de Groot N.N."/>
        </authorList>
    </citation>
    <scope>NUCLEOTIDE SEQUENCE [LARGE SCALE GENOMIC DNA]</scope>
    <source>
        <strain evidence="3 4">Nm1</strain>
    </source>
</reference>
<evidence type="ECO:0000313" key="3">
    <source>
        <dbReference type="EMBL" id="SDY18835.1"/>
    </source>
</evidence>
<dbReference type="OrthoDB" id="9802771at2"/>
<dbReference type="RefSeq" id="WP_090413703.1">
    <property type="nucleotide sequence ID" value="NZ_FNOY01000022.1"/>
</dbReference>
<feature type="chain" id="PRO_5011450592" evidence="1">
    <location>
        <begin position="22"/>
        <end position="175"/>
    </location>
</feature>
<dbReference type="CDD" id="cd14503">
    <property type="entry name" value="PTP-bact"/>
    <property type="match status" value="1"/>
</dbReference>
<dbReference type="GO" id="GO:0016787">
    <property type="term" value="F:hydrolase activity"/>
    <property type="evidence" value="ECO:0007669"/>
    <property type="project" value="InterPro"/>
</dbReference>
<feature type="domain" description="Beta-lactamase hydrolase-like protein phosphatase-like" evidence="2">
    <location>
        <begin position="38"/>
        <end position="134"/>
    </location>
</feature>